<dbReference type="AlphaFoldDB" id="A0A1C4VA59"/>
<dbReference type="InterPro" id="IPR023393">
    <property type="entry name" value="START-like_dom_sf"/>
</dbReference>
<proteinExistence type="predicted"/>
<dbReference type="Gene3D" id="3.30.530.20">
    <property type="match status" value="1"/>
</dbReference>
<dbReference type="RefSeq" id="WP_088959981.1">
    <property type="nucleotide sequence ID" value="NZ_JBEYSK010000005.1"/>
</dbReference>
<accession>A0A1C4VA59</accession>
<dbReference type="EMBL" id="LT607410">
    <property type="protein sequence ID" value="SCE80629.1"/>
    <property type="molecule type" value="Genomic_DNA"/>
</dbReference>
<evidence type="ECO:0000313" key="1">
    <source>
        <dbReference type="EMBL" id="SCE80629.1"/>
    </source>
</evidence>
<dbReference type="CDD" id="cd07812">
    <property type="entry name" value="SRPBCC"/>
    <property type="match status" value="1"/>
</dbReference>
<protein>
    <submittedName>
        <fullName evidence="1">Uncharacterized conserved protein YndB, AHSA1/START domain</fullName>
    </submittedName>
</protein>
<dbReference type="InterPro" id="IPR019587">
    <property type="entry name" value="Polyketide_cyclase/dehydratase"/>
</dbReference>
<name>A0A1C4VA59_9ACTN</name>
<dbReference type="Pfam" id="PF10604">
    <property type="entry name" value="Polyketide_cyc2"/>
    <property type="match status" value="1"/>
</dbReference>
<dbReference type="SUPFAM" id="SSF55961">
    <property type="entry name" value="Bet v1-like"/>
    <property type="match status" value="1"/>
</dbReference>
<gene>
    <name evidence="1" type="ORF">GA0074696_0972</name>
</gene>
<sequence>MSTVTVTEFIEARADDVWALLVDLPVRADWLCTVGGVELLTQGRLGPGTAWRETRTRPDGGDQAEEFVVLEARPPHRLVLSSPGIGVDYRITWTLRTVRRRGRGCTAVTVEHQAVPIAPYGRVVALLFGGLAARAVEGAIRRDLADLAAAARRASGAEAA</sequence>
<reference evidence="1 2" key="1">
    <citation type="submission" date="2016-06" db="EMBL/GenBank/DDBJ databases">
        <authorList>
            <person name="Kjaerup R.B."/>
            <person name="Dalgaard T.S."/>
            <person name="Juul-Madsen H.R."/>
        </authorList>
    </citation>
    <scope>NUCLEOTIDE SEQUENCE [LARGE SCALE GENOMIC DNA]</scope>
    <source>
        <strain evidence="1 2">DSM 43821</strain>
    </source>
</reference>
<organism evidence="1 2">
    <name type="scientific">Micromonospora purpureochromogenes</name>
    <dbReference type="NCBI Taxonomy" id="47872"/>
    <lineage>
        <taxon>Bacteria</taxon>
        <taxon>Bacillati</taxon>
        <taxon>Actinomycetota</taxon>
        <taxon>Actinomycetes</taxon>
        <taxon>Micromonosporales</taxon>
        <taxon>Micromonosporaceae</taxon>
        <taxon>Micromonospora</taxon>
    </lineage>
</organism>
<dbReference type="Proteomes" id="UP000198228">
    <property type="component" value="Chromosome I"/>
</dbReference>
<evidence type="ECO:0000313" key="2">
    <source>
        <dbReference type="Proteomes" id="UP000198228"/>
    </source>
</evidence>